<protein>
    <submittedName>
        <fullName evidence="1">Uncharacterized protein</fullName>
    </submittedName>
</protein>
<evidence type="ECO:0000313" key="2">
    <source>
        <dbReference type="Proteomes" id="UP001236652"/>
    </source>
</evidence>
<proteinExistence type="predicted"/>
<gene>
    <name evidence="1" type="ORF">QNI29_01155</name>
</gene>
<dbReference type="EMBL" id="CP126446">
    <property type="protein sequence ID" value="WIF98323.1"/>
    <property type="molecule type" value="Genomic_DNA"/>
</dbReference>
<name>A0ABY8UYQ6_9BACI</name>
<keyword evidence="2" id="KW-1185">Reference proteome</keyword>
<accession>A0ABY8UYQ6</accession>
<evidence type="ECO:0000313" key="1">
    <source>
        <dbReference type="EMBL" id="WIF98323.1"/>
    </source>
</evidence>
<dbReference type="Proteomes" id="UP001236652">
    <property type="component" value="Chromosome"/>
</dbReference>
<dbReference type="RefSeq" id="WP_284526717.1">
    <property type="nucleotide sequence ID" value="NZ_CP126446.1"/>
</dbReference>
<sequence length="44" mass="5107">MHRNDKNTHPSTPLHRVIALQERWVSDTLYYGGALQEQWVSGTL</sequence>
<organism evidence="1 2">
    <name type="scientific">Pontibacillus chungwhensis</name>
    <dbReference type="NCBI Taxonomy" id="265426"/>
    <lineage>
        <taxon>Bacteria</taxon>
        <taxon>Bacillati</taxon>
        <taxon>Bacillota</taxon>
        <taxon>Bacilli</taxon>
        <taxon>Bacillales</taxon>
        <taxon>Bacillaceae</taxon>
        <taxon>Pontibacillus</taxon>
    </lineage>
</organism>
<reference evidence="1 2" key="1">
    <citation type="submission" date="2023-05" db="EMBL/GenBank/DDBJ databases">
        <title>Comparative genomics reveals the evidence of polycyclic aromatic hydrocarbons degradation in moderately halophilic genus Pontibacillus.</title>
        <authorList>
            <person name="Yang H."/>
            <person name="Qian Z."/>
        </authorList>
    </citation>
    <scope>NUCLEOTIDE SEQUENCE [LARGE SCALE GENOMIC DNA]</scope>
    <source>
        <strain evidence="2">HN14</strain>
    </source>
</reference>